<gene>
    <name evidence="1" type="ORF">BGW36DRAFT_362949</name>
</gene>
<evidence type="ECO:0000313" key="2">
    <source>
        <dbReference type="Proteomes" id="UP001201262"/>
    </source>
</evidence>
<dbReference type="GeneID" id="70244710"/>
<dbReference type="AlphaFoldDB" id="A0AAD4KMI4"/>
<reference evidence="1" key="1">
    <citation type="submission" date="2021-12" db="EMBL/GenBank/DDBJ databases">
        <title>Convergent genome expansion in fungi linked to evolution of root-endophyte symbiosis.</title>
        <authorList>
            <consortium name="DOE Joint Genome Institute"/>
            <person name="Ke Y.-H."/>
            <person name="Bonito G."/>
            <person name="Liao H.-L."/>
            <person name="Looney B."/>
            <person name="Rojas-Flechas A."/>
            <person name="Nash J."/>
            <person name="Hameed K."/>
            <person name="Schadt C."/>
            <person name="Martin F."/>
            <person name="Crous P.W."/>
            <person name="Miettinen O."/>
            <person name="Magnuson J.K."/>
            <person name="Labbe J."/>
            <person name="Jacobson D."/>
            <person name="Doktycz M.J."/>
            <person name="Veneault-Fourrey C."/>
            <person name="Kuo A."/>
            <person name="Mondo S."/>
            <person name="Calhoun S."/>
            <person name="Riley R."/>
            <person name="Ohm R."/>
            <person name="LaButti K."/>
            <person name="Andreopoulos B."/>
            <person name="Pangilinan J."/>
            <person name="Nolan M."/>
            <person name="Tritt A."/>
            <person name="Clum A."/>
            <person name="Lipzen A."/>
            <person name="Daum C."/>
            <person name="Barry K."/>
            <person name="Grigoriev I.V."/>
            <person name="Vilgalys R."/>
        </authorList>
    </citation>
    <scope>NUCLEOTIDE SEQUENCE</scope>
    <source>
        <strain evidence="1">PMI_201</strain>
    </source>
</reference>
<organism evidence="1 2">
    <name type="scientific">Talaromyces proteolyticus</name>
    <dbReference type="NCBI Taxonomy" id="1131652"/>
    <lineage>
        <taxon>Eukaryota</taxon>
        <taxon>Fungi</taxon>
        <taxon>Dikarya</taxon>
        <taxon>Ascomycota</taxon>
        <taxon>Pezizomycotina</taxon>
        <taxon>Eurotiomycetes</taxon>
        <taxon>Eurotiomycetidae</taxon>
        <taxon>Eurotiales</taxon>
        <taxon>Trichocomaceae</taxon>
        <taxon>Talaromyces</taxon>
        <taxon>Talaromyces sect. Bacilispori</taxon>
    </lineage>
</organism>
<accession>A0AAD4KMI4</accession>
<evidence type="ECO:0000313" key="1">
    <source>
        <dbReference type="EMBL" id="KAH8691922.1"/>
    </source>
</evidence>
<dbReference type="EMBL" id="JAJTJA010000011">
    <property type="protein sequence ID" value="KAH8691922.1"/>
    <property type="molecule type" value="Genomic_DNA"/>
</dbReference>
<proteinExistence type="predicted"/>
<dbReference type="Proteomes" id="UP001201262">
    <property type="component" value="Unassembled WGS sequence"/>
</dbReference>
<name>A0AAD4KMI4_9EURO</name>
<keyword evidence="2" id="KW-1185">Reference proteome</keyword>
<sequence>MYLCIPAAACTPASYFTSHANGHWMQLLKMNDSDFQHPVYPSVLCPYGAIPLGLEPSGYLSYSQPTCMCGSLSPATQQPVFPDPDPISPAYSCILSSQGLPALVNALPTRAPDPPVTMPTALPPKMLPAFQYDQSKRRSHQAVSKGASPAEQRLARETRDKIKPVLEAIKLLRRFTAANKARLRKGELEQVNKMFQNVEKYLEGKWNSRS</sequence>
<dbReference type="RefSeq" id="XP_046067919.1">
    <property type="nucleotide sequence ID" value="XM_046214423.1"/>
</dbReference>
<protein>
    <submittedName>
        <fullName evidence="1">Uncharacterized protein</fullName>
    </submittedName>
</protein>
<comment type="caution">
    <text evidence="1">The sequence shown here is derived from an EMBL/GenBank/DDBJ whole genome shotgun (WGS) entry which is preliminary data.</text>
</comment>